<dbReference type="Gene3D" id="2.130.10.10">
    <property type="entry name" value="YVTN repeat-like/Quinoprotein amine dehydrogenase"/>
    <property type="match status" value="3"/>
</dbReference>
<feature type="compositionally biased region" description="Polar residues" evidence="2">
    <location>
        <begin position="810"/>
        <end position="828"/>
    </location>
</feature>
<feature type="repeat" description="WD" evidence="1">
    <location>
        <begin position="99"/>
        <end position="142"/>
    </location>
</feature>
<dbReference type="InterPro" id="IPR036322">
    <property type="entry name" value="WD40_repeat_dom_sf"/>
</dbReference>
<feature type="compositionally biased region" description="Polar residues" evidence="2">
    <location>
        <begin position="1082"/>
        <end position="1101"/>
    </location>
</feature>
<evidence type="ECO:0000256" key="2">
    <source>
        <dbReference type="SAM" id="MobiDB-lite"/>
    </source>
</evidence>
<feature type="compositionally biased region" description="Polar residues" evidence="2">
    <location>
        <begin position="998"/>
        <end position="1011"/>
    </location>
</feature>
<dbReference type="Proteomes" id="UP000614601">
    <property type="component" value="Unassembled WGS sequence"/>
</dbReference>
<accession>A0A811L8S9</accession>
<proteinExistence type="predicted"/>
<dbReference type="Pfam" id="PF24782">
    <property type="entry name" value="WD40_MABP1-WDR62_2nd"/>
    <property type="match status" value="1"/>
</dbReference>
<dbReference type="InterPro" id="IPR056162">
    <property type="entry name" value="WD40_MABP1-WDR62_2nd"/>
</dbReference>
<feature type="compositionally biased region" description="Polar residues" evidence="2">
    <location>
        <begin position="963"/>
        <end position="975"/>
    </location>
</feature>
<dbReference type="SUPFAM" id="SSF50978">
    <property type="entry name" value="WD40 repeat-like"/>
    <property type="match status" value="2"/>
</dbReference>
<feature type="region of interest" description="Disordered" evidence="2">
    <location>
        <begin position="1170"/>
        <end position="1223"/>
    </location>
</feature>
<name>A0A811L8S9_9BILA</name>
<evidence type="ECO:0000313" key="5">
    <source>
        <dbReference type="Proteomes" id="UP000614601"/>
    </source>
</evidence>
<dbReference type="PROSITE" id="PS50082">
    <property type="entry name" value="WD_REPEATS_2"/>
    <property type="match status" value="1"/>
</dbReference>
<organism evidence="4 5">
    <name type="scientific">Bursaphelenchus okinawaensis</name>
    <dbReference type="NCBI Taxonomy" id="465554"/>
    <lineage>
        <taxon>Eukaryota</taxon>
        <taxon>Metazoa</taxon>
        <taxon>Ecdysozoa</taxon>
        <taxon>Nematoda</taxon>
        <taxon>Chromadorea</taxon>
        <taxon>Rhabditida</taxon>
        <taxon>Tylenchina</taxon>
        <taxon>Tylenchomorpha</taxon>
        <taxon>Aphelenchoidea</taxon>
        <taxon>Aphelenchoididae</taxon>
        <taxon>Bursaphelenchus</taxon>
    </lineage>
</organism>
<keyword evidence="5" id="KW-1185">Reference proteome</keyword>
<evidence type="ECO:0000256" key="1">
    <source>
        <dbReference type="PROSITE-ProRule" id="PRU00221"/>
    </source>
</evidence>
<dbReference type="GO" id="GO:0072686">
    <property type="term" value="C:mitotic spindle"/>
    <property type="evidence" value="ECO:0007669"/>
    <property type="project" value="TreeGrafter"/>
</dbReference>
<dbReference type="InterPro" id="IPR052779">
    <property type="entry name" value="WDR62"/>
</dbReference>
<reference evidence="4" key="1">
    <citation type="submission" date="2020-09" db="EMBL/GenBank/DDBJ databases">
        <authorList>
            <person name="Kikuchi T."/>
        </authorList>
    </citation>
    <scope>NUCLEOTIDE SEQUENCE</scope>
    <source>
        <strain evidence="4">SH1</strain>
    </source>
</reference>
<protein>
    <recommendedName>
        <fullName evidence="3">MABP1/WDR62 second WD40 domain-containing protein</fullName>
    </recommendedName>
</protein>
<dbReference type="PANTHER" id="PTHR45589">
    <property type="entry name" value="WD REPEAT DOMAIN 62, ISOFORM G"/>
    <property type="match status" value="1"/>
</dbReference>
<feature type="compositionally biased region" description="Low complexity" evidence="2">
    <location>
        <begin position="976"/>
        <end position="993"/>
    </location>
</feature>
<feature type="compositionally biased region" description="Polar residues" evidence="2">
    <location>
        <begin position="1044"/>
        <end position="1068"/>
    </location>
</feature>
<evidence type="ECO:0000313" key="4">
    <source>
        <dbReference type="EMBL" id="CAD5223544.1"/>
    </source>
</evidence>
<sequence>MAKLERVLGSTACSSSISVDPTAGLVAYPASSTVVVQNPRAQAQAHFISSSKNNITCLAFSPNGRYLVTGEYGNEPMVRVWEIHKDGQKDNFGQQIVELKGHSFGISCVRFTADSNQVISVGNQHDKSITVWDWRNSRTMAESRVSSQVNAMDLNENGKVIVTVGSRHVKFWHLDTENKVLQGRSAILAENRNNTFVDVCSAPNNRTFTITVTKLLLELHDKKLVGTYELHGEIPRSICMGNSLLYMGFNNGTIRALNPDNIEQFKVMPKPHNLKIELCDANPDETFEVQYPDVHSIVFHEKTNTLTAFYSDRSIYHWQVAENDEVYKLTSHLFHVGTVYDVEVVNSNSPYFPAGTFFTAGADETVRVWNVEKEQRDGILPTNSFSFELRKIVYLGAAGCESLTEQPDKNFGAIASDMLEATSGIRCLKLNHLGEHLAVGSKNGNVCVLDIRTPEMSKIWECEAHDNEVRCLEYTDPRKCDGRHYLATGSRDRLIHIFDANNDYSHLTIIDDHQSSVYRILFMPSPTGLEMVTCSNDKLIVVRKLNPDSDGGPTFHRVKQLNVTGGPNYVVTTPENNLMAACADRKLHLYSLNGKLIKSVKGTLCEEGNLTKLVLDPSGTYAATICSDRYVYVIDVATGECAAVLSGQSDTVASVTFTADCRRLILVSFSGCVFVWRLSNLLTKRMLAKLDQDRSTTPDSLIESGSDSASAVASKKEHHGSEFGSLNSLNVAQDDDLDSGVGLRQPNPCQVKSDQNQTFSISRVPTEVVRRSTSNLAATSSGDLRQEADQFGMYQNAGVSVISQPVPPQGYTTSRSMSNIHRSAVSPQRQRRRWNVPPNETFDPSQTYNYSNGTLPFPTQQNSIYAQPQVPQQQQFSSPVSRFAQMPASMSMNGIRSALPPEESYLMASTPNGSPYSQQQMIDAQFDRNHRSRNSISKRYLNGVENAEGMTVWKPSQLKQRRPSNLFSPTRQSNLSPRRQSLTSSSSRSSSSRMYQPRLSQPPNINESPSRLASRVFKQRRQTEQDESSMSNMTAAETLRALRSRSQSPSTLALQLAEQQSRKISATLQRRRDSDARSGRATPSSSRANLRTQSNLGNSSQALNKLTEMRDQLKKSQDNLLMAADGMIDPASPTSEGIMARSRSIGNLRINAPRPTNVDDGYYGSQRQMTRSVSSLHNTSTSPNSSDSPHPDENNLRSQYGNERRRSAMTASVRNLHKMSNPDLADDVFEQEDKVNMNNSNGAYYSATLPKNLRKGAVQKRLERSNPRVFNRLDQQTTSGDSDSNASDATPYSSIQQRAQLFQQRATPNGTQFRSVSSVAASPRGIIQRKGGNYLSRLNQPEEQRELEEKNPILELNDVDGVSANAKSKFTRFKNSLVGCSREFLLHKWLRKGYCSRYLDEKLDV</sequence>
<keyword evidence="1" id="KW-0853">WD repeat</keyword>
<feature type="region of interest" description="Disordered" evidence="2">
    <location>
        <begin position="952"/>
        <end position="1101"/>
    </location>
</feature>
<dbReference type="InterPro" id="IPR001680">
    <property type="entry name" value="WD40_rpt"/>
</dbReference>
<dbReference type="Pfam" id="PF00400">
    <property type="entry name" value="WD40"/>
    <property type="match status" value="2"/>
</dbReference>
<dbReference type="PANTHER" id="PTHR45589:SF1">
    <property type="entry name" value="WD REPEAT DOMAIN 62, ISOFORM G"/>
    <property type="match status" value="1"/>
</dbReference>
<gene>
    <name evidence="4" type="ORF">BOKJ2_LOCUS10314</name>
</gene>
<feature type="compositionally biased region" description="Polar residues" evidence="2">
    <location>
        <begin position="1273"/>
        <end position="1292"/>
    </location>
</feature>
<dbReference type="SMART" id="SM00320">
    <property type="entry name" value="WD40"/>
    <property type="match status" value="12"/>
</dbReference>
<feature type="domain" description="MABP1/WDR62 second WD40" evidence="3">
    <location>
        <begin position="344"/>
        <end position="678"/>
    </location>
</feature>
<evidence type="ECO:0000259" key="3">
    <source>
        <dbReference type="Pfam" id="PF24782"/>
    </source>
</evidence>
<dbReference type="GO" id="GO:0007099">
    <property type="term" value="P:centriole replication"/>
    <property type="evidence" value="ECO:0007669"/>
    <property type="project" value="TreeGrafter"/>
</dbReference>
<feature type="region of interest" description="Disordered" evidence="2">
    <location>
        <begin position="809"/>
        <end position="846"/>
    </location>
</feature>
<dbReference type="OrthoDB" id="6154712at2759"/>
<feature type="compositionally biased region" description="Low complexity" evidence="2">
    <location>
        <begin position="1177"/>
        <end position="1188"/>
    </location>
</feature>
<dbReference type="Proteomes" id="UP000783686">
    <property type="component" value="Unassembled WGS sequence"/>
</dbReference>
<dbReference type="EMBL" id="CAJFCW020000005">
    <property type="protein sequence ID" value="CAG9118175.1"/>
    <property type="molecule type" value="Genomic_DNA"/>
</dbReference>
<comment type="caution">
    <text evidence="4">The sequence shown here is derived from an EMBL/GenBank/DDBJ whole genome shotgun (WGS) entry which is preliminary data.</text>
</comment>
<feature type="region of interest" description="Disordered" evidence="2">
    <location>
        <begin position="1257"/>
        <end position="1292"/>
    </location>
</feature>
<dbReference type="InterPro" id="IPR015943">
    <property type="entry name" value="WD40/YVTN_repeat-like_dom_sf"/>
</dbReference>
<dbReference type="EMBL" id="CAJFDH010000005">
    <property type="protein sequence ID" value="CAD5223544.1"/>
    <property type="molecule type" value="Genomic_DNA"/>
</dbReference>